<protein>
    <submittedName>
        <fullName evidence="3">Jg20652 protein</fullName>
    </submittedName>
</protein>
<evidence type="ECO:0000256" key="2">
    <source>
        <dbReference type="SAM" id="SignalP"/>
    </source>
</evidence>
<feature type="region of interest" description="Disordered" evidence="1">
    <location>
        <begin position="511"/>
        <end position="549"/>
    </location>
</feature>
<comment type="caution">
    <text evidence="3">The sequence shown here is derived from an EMBL/GenBank/DDBJ whole genome shotgun (WGS) entry which is preliminary data.</text>
</comment>
<feature type="signal peptide" evidence="2">
    <location>
        <begin position="1"/>
        <end position="23"/>
    </location>
</feature>
<keyword evidence="4" id="KW-1185">Reference proteome</keyword>
<keyword evidence="2" id="KW-0732">Signal</keyword>
<name>A0A8S4REJ9_9NEOP</name>
<dbReference type="Proteomes" id="UP000838756">
    <property type="component" value="Unassembled WGS sequence"/>
</dbReference>
<evidence type="ECO:0000256" key="1">
    <source>
        <dbReference type="SAM" id="MobiDB-lite"/>
    </source>
</evidence>
<feature type="region of interest" description="Disordered" evidence="1">
    <location>
        <begin position="312"/>
        <end position="332"/>
    </location>
</feature>
<dbReference type="EMBL" id="CAKXAJ010024991">
    <property type="protein sequence ID" value="CAH2233676.1"/>
    <property type="molecule type" value="Genomic_DNA"/>
</dbReference>
<sequence>MALGKNSKLLCGLLICLINSASPTSDAGKPKLTTNTAYEGKSNPNNFATIFSPRMDFDQWKPLTGRGDPLRNDPTYDYEPPVLEKVHYWADDSRIEREKNSERKSEVLVLGISSRKPSVASRPPMPPRRHTRPPTFPSQYEDFSYKFGNNFPMTILVPPPPPPPGHNPSLFVISQEKVLIPTPPSRLENVDVTAITRDTTTVPELVTSYALQEANLVYEASTTKQNWFHDYNKTTNFPNNTVSSDYAGWGPTTPFEDVNDSHNMISYKDHHNIEFTKEPLFYYKPMLSEAPPPPRAPTSSLILSTFLPTALPPTQSNTEETWPSRETTLETTTETTNYYTETTTEKIITETVPSTPRPLLKPKPNMIDMLGSMISMPMVTDPDRPEDNLYAHASDTIQIFKEPSTEDLANLEIMQTMQPPPVKFPENTTPHLIGKFNVKPHDLNNMLHEKPVMHTHDPYLHMRYTTPMSATVAPSQADIRSTTEAQLLPTYLIIQGHSKVKTYGSKPKISGTITNEIPHPNETTEVKHLHPIKDKHAKKSDKTNKNREARTQNLRSLLDNGLGSIEIQETDVGIKYDVSDGSEVPVEIYRKGIVDNDENNYSKSNIKENRNKRQIDLDTILSFDEDSLEDLVYNFFNNKKNETGMSGLIAQAIADSSKSIENIENDNDQEENTNR</sequence>
<gene>
    <name evidence="3" type="primary">jg20652</name>
    <name evidence="3" type="ORF">PAEG_LOCUS11612</name>
</gene>
<dbReference type="OrthoDB" id="8062658at2759"/>
<evidence type="ECO:0000313" key="3">
    <source>
        <dbReference type="EMBL" id="CAH2233676.1"/>
    </source>
</evidence>
<accession>A0A8S4REJ9</accession>
<feature type="compositionally biased region" description="Basic and acidic residues" evidence="1">
    <location>
        <begin position="522"/>
        <end position="549"/>
    </location>
</feature>
<proteinExistence type="predicted"/>
<feature type="compositionally biased region" description="Polar residues" evidence="1">
    <location>
        <begin position="312"/>
        <end position="325"/>
    </location>
</feature>
<feature type="region of interest" description="Disordered" evidence="1">
    <location>
        <begin position="114"/>
        <end position="138"/>
    </location>
</feature>
<evidence type="ECO:0000313" key="4">
    <source>
        <dbReference type="Proteomes" id="UP000838756"/>
    </source>
</evidence>
<dbReference type="AlphaFoldDB" id="A0A8S4REJ9"/>
<reference evidence="3" key="1">
    <citation type="submission" date="2022-03" db="EMBL/GenBank/DDBJ databases">
        <authorList>
            <person name="Lindestad O."/>
        </authorList>
    </citation>
    <scope>NUCLEOTIDE SEQUENCE</scope>
</reference>
<organism evidence="3 4">
    <name type="scientific">Pararge aegeria aegeria</name>
    <dbReference type="NCBI Taxonomy" id="348720"/>
    <lineage>
        <taxon>Eukaryota</taxon>
        <taxon>Metazoa</taxon>
        <taxon>Ecdysozoa</taxon>
        <taxon>Arthropoda</taxon>
        <taxon>Hexapoda</taxon>
        <taxon>Insecta</taxon>
        <taxon>Pterygota</taxon>
        <taxon>Neoptera</taxon>
        <taxon>Endopterygota</taxon>
        <taxon>Lepidoptera</taxon>
        <taxon>Glossata</taxon>
        <taxon>Ditrysia</taxon>
        <taxon>Papilionoidea</taxon>
        <taxon>Nymphalidae</taxon>
        <taxon>Satyrinae</taxon>
        <taxon>Satyrini</taxon>
        <taxon>Parargina</taxon>
        <taxon>Pararge</taxon>
    </lineage>
</organism>
<feature type="chain" id="PRO_5035788536" evidence="2">
    <location>
        <begin position="24"/>
        <end position="675"/>
    </location>
</feature>